<evidence type="ECO:0000259" key="2">
    <source>
        <dbReference type="PROSITE" id="PS51819"/>
    </source>
</evidence>
<dbReference type="InterPro" id="IPR037523">
    <property type="entry name" value="VOC_core"/>
</dbReference>
<dbReference type="SUPFAM" id="SSF54593">
    <property type="entry name" value="Glyoxalase/Bleomycin resistance protein/Dihydroxybiphenyl dioxygenase"/>
    <property type="match status" value="1"/>
</dbReference>
<name>A0AA90R874_9BACI</name>
<evidence type="ECO:0000313" key="3">
    <source>
        <dbReference type="EMBL" id="MDQ6600431.1"/>
    </source>
</evidence>
<dbReference type="PANTHER" id="PTHR43048:SF3">
    <property type="entry name" value="METHYLMALONYL-COA EPIMERASE, MITOCHONDRIAL"/>
    <property type="match status" value="1"/>
</dbReference>
<protein>
    <submittedName>
        <fullName evidence="3">VOC family protein</fullName>
    </submittedName>
</protein>
<keyword evidence="1" id="KW-0479">Metal-binding</keyword>
<dbReference type="GO" id="GO:0046872">
    <property type="term" value="F:metal ion binding"/>
    <property type="evidence" value="ECO:0007669"/>
    <property type="project" value="UniProtKB-KW"/>
</dbReference>
<dbReference type="PANTHER" id="PTHR43048">
    <property type="entry name" value="METHYLMALONYL-COA EPIMERASE"/>
    <property type="match status" value="1"/>
</dbReference>
<organism evidence="3 4">
    <name type="scientific">Bacillus salipaludis</name>
    <dbReference type="NCBI Taxonomy" id="2547811"/>
    <lineage>
        <taxon>Bacteria</taxon>
        <taxon>Bacillati</taxon>
        <taxon>Bacillota</taxon>
        <taxon>Bacilli</taxon>
        <taxon>Bacillales</taxon>
        <taxon>Bacillaceae</taxon>
        <taxon>Bacillus</taxon>
    </lineage>
</organism>
<feature type="domain" description="VOC" evidence="2">
    <location>
        <begin position="4"/>
        <end position="126"/>
    </location>
</feature>
<dbReference type="GO" id="GO:0004493">
    <property type="term" value="F:methylmalonyl-CoA epimerase activity"/>
    <property type="evidence" value="ECO:0007669"/>
    <property type="project" value="TreeGrafter"/>
</dbReference>
<dbReference type="InterPro" id="IPR029068">
    <property type="entry name" value="Glyas_Bleomycin-R_OHBP_Dase"/>
</dbReference>
<evidence type="ECO:0000313" key="4">
    <source>
        <dbReference type="Proteomes" id="UP001178888"/>
    </source>
</evidence>
<dbReference type="PROSITE" id="PS51819">
    <property type="entry name" value="VOC"/>
    <property type="match status" value="1"/>
</dbReference>
<proteinExistence type="predicted"/>
<gene>
    <name evidence="3" type="ORF">RCG21_29620</name>
</gene>
<dbReference type="Proteomes" id="UP001178888">
    <property type="component" value="Unassembled WGS sequence"/>
</dbReference>
<dbReference type="EMBL" id="JAVGVR010000001">
    <property type="protein sequence ID" value="MDQ6600431.1"/>
    <property type="molecule type" value="Genomic_DNA"/>
</dbReference>
<evidence type="ECO:0000256" key="1">
    <source>
        <dbReference type="ARBA" id="ARBA00022723"/>
    </source>
</evidence>
<keyword evidence="4" id="KW-1185">Reference proteome</keyword>
<dbReference type="GO" id="GO:0046491">
    <property type="term" value="P:L-methylmalonyl-CoA metabolic process"/>
    <property type="evidence" value="ECO:0007669"/>
    <property type="project" value="TreeGrafter"/>
</dbReference>
<dbReference type="Pfam" id="PF13669">
    <property type="entry name" value="Glyoxalase_4"/>
    <property type="match status" value="1"/>
</dbReference>
<dbReference type="RefSeq" id="WP_308914103.1">
    <property type="nucleotide sequence ID" value="NZ_JAVGVR010000001.1"/>
</dbReference>
<dbReference type="AlphaFoldDB" id="A0AA90R874"/>
<dbReference type="Gene3D" id="3.10.180.10">
    <property type="entry name" value="2,3-Dihydroxybiphenyl 1,2-Dioxygenase, domain 1"/>
    <property type="match status" value="1"/>
</dbReference>
<sequence length="130" mass="15086">MIKRVEHVGIMVSDMDESIKFYNTLLDFKVRVRSHNGDKELTFLTQPGLPGFEIELIRDLRQDVIYSEHGLVNHLAFVVEDMDTAISYCKQLGIIFETSEPKRGINGRKTIRFRGLNGELLQFVEERKED</sequence>
<accession>A0AA90R874</accession>
<comment type="caution">
    <text evidence="3">The sequence shown here is derived from an EMBL/GenBank/DDBJ whole genome shotgun (WGS) entry which is preliminary data.</text>
</comment>
<reference evidence="3" key="1">
    <citation type="submission" date="2023-08" db="EMBL/GenBank/DDBJ databases">
        <title>Nitrogen cycling bacteria in agricultural field soils.</title>
        <authorList>
            <person name="Jang J."/>
        </authorList>
    </citation>
    <scope>NUCLEOTIDE SEQUENCE</scope>
    <source>
        <strain evidence="3">PS3-36</strain>
    </source>
</reference>
<dbReference type="InterPro" id="IPR051785">
    <property type="entry name" value="MMCE/EMCE_epimerase"/>
</dbReference>